<dbReference type="Pfam" id="PF13193">
    <property type="entry name" value="AMP-binding_C"/>
    <property type="match status" value="1"/>
</dbReference>
<dbReference type="Pfam" id="PF00501">
    <property type="entry name" value="AMP-binding"/>
    <property type="match status" value="1"/>
</dbReference>
<evidence type="ECO:0000256" key="1">
    <source>
        <dbReference type="ARBA" id="ARBA00006432"/>
    </source>
</evidence>
<reference evidence="5" key="1">
    <citation type="submission" date="2020-12" db="EMBL/GenBank/DDBJ databases">
        <title>Leucobacter sp. CAS1, isolated from Chromium sludge.</title>
        <authorList>
            <person name="Xu Z."/>
        </authorList>
    </citation>
    <scope>NUCLEOTIDE SEQUENCE</scope>
    <source>
        <strain evidence="5">CSA1</strain>
    </source>
</reference>
<name>A0A934QC14_9MICO</name>
<dbReference type="PANTHER" id="PTHR43201:SF5">
    <property type="entry name" value="MEDIUM-CHAIN ACYL-COA LIGASE ACSF2, MITOCHONDRIAL"/>
    <property type="match status" value="1"/>
</dbReference>
<dbReference type="PANTHER" id="PTHR43201">
    <property type="entry name" value="ACYL-COA SYNTHETASE"/>
    <property type="match status" value="1"/>
</dbReference>
<evidence type="ECO:0000313" key="5">
    <source>
        <dbReference type="EMBL" id="MBK0420307.1"/>
    </source>
</evidence>
<organism evidence="5 6">
    <name type="scientific">Leucobacter chromiisoli</name>
    <dbReference type="NCBI Taxonomy" id="2796471"/>
    <lineage>
        <taxon>Bacteria</taxon>
        <taxon>Bacillati</taxon>
        <taxon>Actinomycetota</taxon>
        <taxon>Actinomycetes</taxon>
        <taxon>Micrococcales</taxon>
        <taxon>Microbacteriaceae</taxon>
        <taxon>Leucobacter</taxon>
    </lineage>
</organism>
<dbReference type="Gene3D" id="3.30.300.30">
    <property type="match status" value="1"/>
</dbReference>
<feature type="domain" description="AMP-dependent synthetase/ligase" evidence="3">
    <location>
        <begin position="38"/>
        <end position="409"/>
    </location>
</feature>
<dbReference type="Proteomes" id="UP000608530">
    <property type="component" value="Unassembled WGS sequence"/>
</dbReference>
<dbReference type="InterPro" id="IPR042099">
    <property type="entry name" value="ANL_N_sf"/>
</dbReference>
<proteinExistence type="inferred from homology"/>
<evidence type="ECO:0000313" key="6">
    <source>
        <dbReference type="Proteomes" id="UP000608530"/>
    </source>
</evidence>
<dbReference type="Gene3D" id="3.40.50.12780">
    <property type="entry name" value="N-terminal domain of ligase-like"/>
    <property type="match status" value="1"/>
</dbReference>
<dbReference type="InterPro" id="IPR045851">
    <property type="entry name" value="AMP-bd_C_sf"/>
</dbReference>
<protein>
    <submittedName>
        <fullName evidence="5">AMP-binding protein</fullName>
    </submittedName>
</protein>
<dbReference type="AlphaFoldDB" id="A0A934QC14"/>
<gene>
    <name evidence="5" type="ORF">JD276_14835</name>
</gene>
<dbReference type="FunFam" id="2.30.38.10:FF:000003">
    <property type="entry name" value="Vibriobactin-specific 2,3-dihydroxybenzoate-AMP ligase"/>
    <property type="match status" value="1"/>
</dbReference>
<dbReference type="EMBL" id="JAEHOH010000025">
    <property type="protein sequence ID" value="MBK0420307.1"/>
    <property type="molecule type" value="Genomic_DNA"/>
</dbReference>
<accession>A0A934QC14</accession>
<comment type="caution">
    <text evidence="5">The sequence shown here is derived from an EMBL/GenBank/DDBJ whole genome shotgun (WGS) entry which is preliminary data.</text>
</comment>
<dbReference type="InterPro" id="IPR000873">
    <property type="entry name" value="AMP-dep_synth/lig_dom"/>
</dbReference>
<dbReference type="PROSITE" id="PS00455">
    <property type="entry name" value="AMP_BINDING"/>
    <property type="match status" value="1"/>
</dbReference>
<dbReference type="InterPro" id="IPR025110">
    <property type="entry name" value="AMP-bd_C"/>
</dbReference>
<evidence type="ECO:0000259" key="4">
    <source>
        <dbReference type="Pfam" id="PF13193"/>
    </source>
</evidence>
<dbReference type="InterPro" id="IPR020845">
    <property type="entry name" value="AMP-binding_CS"/>
</dbReference>
<keyword evidence="2" id="KW-0436">Ligase</keyword>
<dbReference type="GO" id="GO:0031956">
    <property type="term" value="F:medium-chain fatty acid-CoA ligase activity"/>
    <property type="evidence" value="ECO:0007669"/>
    <property type="project" value="TreeGrafter"/>
</dbReference>
<comment type="similarity">
    <text evidence="1">Belongs to the ATP-dependent AMP-binding enzyme family.</text>
</comment>
<keyword evidence="6" id="KW-1185">Reference proteome</keyword>
<dbReference type="RefSeq" id="WP_200116446.1">
    <property type="nucleotide sequence ID" value="NZ_JAEHOH010000025.1"/>
</dbReference>
<sequence length="563" mass="61056">MASTPTTEGLVAWPADLAARYREAGYWKDEPLTAPIWRMAEQRPDRIALIDGDTRIGYAEMCRRADALGARLRELGFEADDRVVVQLPNTWEFVVFVLGCLRAGVIPVMALPAHRRHELEYLAEHSEAVALVVPDTLRDFDHQGLAAAIRDAVPSVRDLIVLGDAREGAIDLRELCEPPAAGVEPAAALEALAVSPDAVAVFLLSGGTTGLPKLIPRSHNDYRYNAEAANEVAGFDEETVYLVTLPASHNFPLACPGLLGALLAGGTVVMLQSPEPSRAFAMIEAHGVTHVAAVPAIVQRWIDHEEAERTGRLSSLQVLQVGGSRLVDELAARVRPVLGATLQQVFGMAEGLLNMTGLDDPDDVIIGTQGRPVSPGDRVRIVDENGDPVPVGGRGVLHTEGPYTLRGYYRAPEHNRRSFAPDGWYITGDIVELREDGNLVVQGRDKDLINRGGEKISGEEVENLLYRHPGIEMNAAVAVPDPDLGERVCVYATLREGHRIELDDLRGLMRDAGVAAYKLPEVLVIVEDMPLTKIGKIDKKALREDLAGRGALRPGTTHYPAGR</sequence>
<dbReference type="GO" id="GO:0006631">
    <property type="term" value="P:fatty acid metabolic process"/>
    <property type="evidence" value="ECO:0007669"/>
    <property type="project" value="TreeGrafter"/>
</dbReference>
<evidence type="ECO:0000259" key="3">
    <source>
        <dbReference type="Pfam" id="PF00501"/>
    </source>
</evidence>
<dbReference type="SUPFAM" id="SSF56801">
    <property type="entry name" value="Acetyl-CoA synthetase-like"/>
    <property type="match status" value="1"/>
</dbReference>
<evidence type="ECO:0000256" key="2">
    <source>
        <dbReference type="ARBA" id="ARBA00022598"/>
    </source>
</evidence>
<feature type="domain" description="AMP-binding enzyme C-terminal" evidence="4">
    <location>
        <begin position="460"/>
        <end position="536"/>
    </location>
</feature>